<accession>A0A4Q8L9A2</accession>
<keyword evidence="2" id="KW-1134">Transmembrane beta strand</keyword>
<dbReference type="EMBL" id="SHMC01000004">
    <property type="protein sequence ID" value="TAA24476.1"/>
    <property type="molecule type" value="Genomic_DNA"/>
</dbReference>
<keyword evidence="2" id="KW-0732">Signal</keyword>
<feature type="signal peptide" evidence="2">
    <location>
        <begin position="1"/>
        <end position="22"/>
    </location>
</feature>
<dbReference type="PANTHER" id="PTHR30203">
    <property type="entry name" value="OUTER MEMBRANE CATION EFFLUX PROTEIN"/>
    <property type="match status" value="1"/>
</dbReference>
<dbReference type="GO" id="GO:0015562">
    <property type="term" value="F:efflux transmembrane transporter activity"/>
    <property type="evidence" value="ECO:0007669"/>
    <property type="project" value="InterPro"/>
</dbReference>
<dbReference type="Gene3D" id="2.20.200.10">
    <property type="entry name" value="Outer membrane efflux proteins (OEP)"/>
    <property type="match status" value="1"/>
</dbReference>
<comment type="caution">
    <text evidence="4">The sequence shown here is derived from an EMBL/GenBank/DDBJ whole genome shotgun (WGS) entry which is preliminary data.</text>
</comment>
<dbReference type="RefSeq" id="WP_034010241.1">
    <property type="nucleotide sequence ID" value="NZ_SHMC01000004.1"/>
</dbReference>
<proteinExistence type="inferred from homology"/>
<evidence type="ECO:0000256" key="3">
    <source>
        <dbReference type="SAM" id="MobiDB-lite"/>
    </source>
</evidence>
<evidence type="ECO:0000313" key="4">
    <source>
        <dbReference type="EMBL" id="TAA24476.1"/>
    </source>
</evidence>
<keyword evidence="2" id="KW-0564">Palmitate</keyword>
<sequence length="474" mass="50956">MTRISRSRRRLLASALLPLALAACTVGHDYVRPDLPVPERFEEGGMVWTRADPEPTEWYGEAWWQAWHDPDLNELQERAQQANLSIAAADAAWRQAQAAIGEVRAAGRPQVSMGVSQSRSENTAAAQGLGEGQVRQQATAQGTVSWELDLWGAVRRRAEAQSAQAEASAQDLHAQRLSIAATVASTYLSLRQTEVQMALLENQVDANGRLLEMTERANELGTASPNDVVETRNALDSSIMGLEAASATRARCLHALAALTGQAPSSFVLAPRPEYGFEAPAPPAVMPAELLRRRPDVMAAEARVKAANAQVGAAQAAYFPSLGLSANGGYVGGSVDDLLDAPLRTWSLGAQLLGTVFDGGARRSQTAQARAGYEATVAQYRQSVLGALQETEDALSDYGYQQRQAAYAARATFDRQEVWQRKQREQMLGTASERDVLVETLSMLDAQQTALSAQGALAQDAVALFKAVGGGWQE</sequence>
<dbReference type="Gene3D" id="1.20.1600.10">
    <property type="entry name" value="Outer membrane efflux proteins (OEP)"/>
    <property type="match status" value="1"/>
</dbReference>
<dbReference type="Pfam" id="PF02321">
    <property type="entry name" value="OEP"/>
    <property type="match status" value="2"/>
</dbReference>
<keyword evidence="2" id="KW-0472">Membrane</keyword>
<dbReference type="NCBIfam" id="TIGR01845">
    <property type="entry name" value="outer_NodT"/>
    <property type="match status" value="1"/>
</dbReference>
<name>A0A4Q8L9A2_9GAMM</name>
<feature type="compositionally biased region" description="Polar residues" evidence="3">
    <location>
        <begin position="113"/>
        <end position="125"/>
    </location>
</feature>
<dbReference type="GO" id="GO:0009279">
    <property type="term" value="C:cell outer membrane"/>
    <property type="evidence" value="ECO:0007669"/>
    <property type="project" value="UniProtKB-SubCell"/>
</dbReference>
<feature type="chain" id="PRO_5036512851" evidence="2">
    <location>
        <begin position="23"/>
        <end position="474"/>
    </location>
</feature>
<protein>
    <submittedName>
        <fullName evidence="4">Efflux transporter outer membrane subunit</fullName>
    </submittedName>
</protein>
<evidence type="ECO:0000313" key="7">
    <source>
        <dbReference type="Proteomes" id="UP000294164"/>
    </source>
</evidence>
<comment type="similarity">
    <text evidence="1 2">Belongs to the outer membrane factor (OMF) (TC 1.B.17) family.</text>
</comment>
<dbReference type="InterPro" id="IPR003423">
    <property type="entry name" value="OMP_efflux"/>
</dbReference>
<keyword evidence="2" id="KW-0812">Transmembrane</keyword>
<organism evidence="4 6">
    <name type="scientific">Pseudoxanthomonas winnipegensis</name>
    <dbReference type="NCBI Taxonomy" id="2480810"/>
    <lineage>
        <taxon>Bacteria</taxon>
        <taxon>Pseudomonadati</taxon>
        <taxon>Pseudomonadota</taxon>
        <taxon>Gammaproteobacteria</taxon>
        <taxon>Lysobacterales</taxon>
        <taxon>Lysobacteraceae</taxon>
        <taxon>Pseudoxanthomonas</taxon>
    </lineage>
</organism>
<feature type="region of interest" description="Disordered" evidence="3">
    <location>
        <begin position="113"/>
        <end position="138"/>
    </location>
</feature>
<dbReference type="EMBL" id="SHMG01000003">
    <property type="protein sequence ID" value="TAA44652.1"/>
    <property type="molecule type" value="Genomic_DNA"/>
</dbReference>
<reference evidence="6 7" key="1">
    <citation type="submission" date="2019-02" db="EMBL/GenBank/DDBJ databases">
        <title>WGS of Pseudoxanthomonas species novum from clinical isolates.</title>
        <authorList>
            <person name="Bernier A.-M."/>
            <person name="Bernard K."/>
            <person name="Vachon A."/>
        </authorList>
    </citation>
    <scope>NUCLEOTIDE SEQUENCE [LARGE SCALE GENOMIC DNA]</scope>
    <source>
        <strain evidence="5 7">NML130969</strain>
        <strain evidence="4 6">NML171200</strain>
    </source>
</reference>
<dbReference type="PROSITE" id="PS51257">
    <property type="entry name" value="PROKAR_LIPOPROTEIN"/>
    <property type="match status" value="1"/>
</dbReference>
<dbReference type="Proteomes" id="UP000294164">
    <property type="component" value="Unassembled WGS sequence"/>
</dbReference>
<evidence type="ECO:0000313" key="6">
    <source>
        <dbReference type="Proteomes" id="UP000292627"/>
    </source>
</evidence>
<comment type="subcellular location">
    <subcellularLocation>
        <location evidence="2">Cell outer membrane</location>
        <topology evidence="2">Lipid-anchor</topology>
    </subcellularLocation>
</comment>
<dbReference type="PANTHER" id="PTHR30203:SF33">
    <property type="entry name" value="BLR4455 PROTEIN"/>
    <property type="match status" value="1"/>
</dbReference>
<evidence type="ECO:0000256" key="2">
    <source>
        <dbReference type="RuleBase" id="RU362097"/>
    </source>
</evidence>
<dbReference type="InterPro" id="IPR010131">
    <property type="entry name" value="MdtP/NodT-like"/>
</dbReference>
<gene>
    <name evidence="5" type="ORF">EA655_06905</name>
    <name evidence="4" type="ORF">EA660_12165</name>
</gene>
<keyword evidence="2" id="KW-0449">Lipoprotein</keyword>
<dbReference type="OrthoDB" id="9770517at2"/>
<dbReference type="Proteomes" id="UP000292627">
    <property type="component" value="Unassembled WGS sequence"/>
</dbReference>
<evidence type="ECO:0000256" key="1">
    <source>
        <dbReference type="ARBA" id="ARBA00007613"/>
    </source>
</evidence>
<dbReference type="SUPFAM" id="SSF56954">
    <property type="entry name" value="Outer membrane efflux proteins (OEP)"/>
    <property type="match status" value="1"/>
</dbReference>
<dbReference type="AlphaFoldDB" id="A0A4Q8L9A2"/>
<accession>A0A4Q8M5M6</accession>
<evidence type="ECO:0000313" key="5">
    <source>
        <dbReference type="EMBL" id="TAA44652.1"/>
    </source>
</evidence>